<keyword evidence="6" id="KW-1185">Reference proteome</keyword>
<sequence length="315" mass="33743">MSALIGAGRAAILISMLALLGHASAAATIASSIGEDPVVLAAGDIAQCPGPGAALTAHLLAGLTGIVLAVGDLAYERGSLDEFDHCYEPTWGAYKARTFPVPGNHEYETPNAAGYFAYWGDRAGPVGKGYYSVDLGTWHLIALNSNLESTAALEQENWLRNDLAASPARCVLAFWHHTVFSSGYNGQIPATLPLYRVLYEGGASVLITGHDHHYERFQPLAPNGIVDETHGIRIFVVGTGGAKRYPALFSQPASEVRSWGTWGILKIVLHPASYHWEFIPAERSHFSDAGDGRCVERETGASSKTPRSGEAFERP</sequence>
<gene>
    <name evidence="5" type="ORF">QU481_21680</name>
</gene>
<reference evidence="5" key="1">
    <citation type="submission" date="2023-06" db="EMBL/GenBank/DDBJ databases">
        <authorList>
            <person name="Zhang S."/>
        </authorList>
    </citation>
    <scope>NUCLEOTIDE SEQUENCE</scope>
    <source>
        <strain evidence="5">SG2303</strain>
    </source>
</reference>
<dbReference type="Proteomes" id="UP001168540">
    <property type="component" value="Unassembled WGS sequence"/>
</dbReference>
<accession>A0ABT7XUN6</accession>
<dbReference type="EMBL" id="JAUEDK010000068">
    <property type="protein sequence ID" value="MDN0077440.1"/>
    <property type="molecule type" value="Genomic_DNA"/>
</dbReference>
<dbReference type="Gene3D" id="3.60.21.10">
    <property type="match status" value="1"/>
</dbReference>
<name>A0ABT7XUN6_9NEIS</name>
<feature type="compositionally biased region" description="Basic and acidic residues" evidence="2">
    <location>
        <begin position="289"/>
        <end position="299"/>
    </location>
</feature>
<evidence type="ECO:0000259" key="4">
    <source>
        <dbReference type="Pfam" id="PF00149"/>
    </source>
</evidence>
<dbReference type="InterPro" id="IPR039331">
    <property type="entry name" value="PAPs-like"/>
</dbReference>
<dbReference type="PANTHER" id="PTHR22953:SF153">
    <property type="entry name" value="PURPLE ACID PHOSPHATASE"/>
    <property type="match status" value="1"/>
</dbReference>
<feature type="domain" description="Calcineurin-like phosphoesterase" evidence="4">
    <location>
        <begin position="66"/>
        <end position="214"/>
    </location>
</feature>
<dbReference type="InterPro" id="IPR004843">
    <property type="entry name" value="Calcineurin-like_PHP"/>
</dbReference>
<evidence type="ECO:0000256" key="3">
    <source>
        <dbReference type="SAM" id="SignalP"/>
    </source>
</evidence>
<evidence type="ECO:0000256" key="2">
    <source>
        <dbReference type="SAM" id="MobiDB-lite"/>
    </source>
</evidence>
<organism evidence="5 6">
    <name type="scientific">Crenobacter oryzisoli</name>
    <dbReference type="NCBI Taxonomy" id="3056844"/>
    <lineage>
        <taxon>Bacteria</taxon>
        <taxon>Pseudomonadati</taxon>
        <taxon>Pseudomonadota</taxon>
        <taxon>Betaproteobacteria</taxon>
        <taxon>Neisseriales</taxon>
        <taxon>Neisseriaceae</taxon>
        <taxon>Crenobacter</taxon>
    </lineage>
</organism>
<feature type="signal peptide" evidence="3">
    <location>
        <begin position="1"/>
        <end position="25"/>
    </location>
</feature>
<proteinExistence type="predicted"/>
<dbReference type="InterPro" id="IPR029052">
    <property type="entry name" value="Metallo-depent_PP-like"/>
</dbReference>
<comment type="caution">
    <text evidence="5">The sequence shown here is derived from an EMBL/GenBank/DDBJ whole genome shotgun (WGS) entry which is preliminary data.</text>
</comment>
<dbReference type="SUPFAM" id="SSF56300">
    <property type="entry name" value="Metallo-dependent phosphatases"/>
    <property type="match status" value="1"/>
</dbReference>
<feature type="region of interest" description="Disordered" evidence="2">
    <location>
        <begin position="289"/>
        <end position="315"/>
    </location>
</feature>
<evidence type="ECO:0000313" key="6">
    <source>
        <dbReference type="Proteomes" id="UP001168540"/>
    </source>
</evidence>
<keyword evidence="1 3" id="KW-0732">Signal</keyword>
<feature type="chain" id="PRO_5046430774" evidence="3">
    <location>
        <begin position="26"/>
        <end position="315"/>
    </location>
</feature>
<dbReference type="Pfam" id="PF00149">
    <property type="entry name" value="Metallophos"/>
    <property type="match status" value="1"/>
</dbReference>
<dbReference type="PANTHER" id="PTHR22953">
    <property type="entry name" value="ACID PHOSPHATASE RELATED"/>
    <property type="match status" value="1"/>
</dbReference>
<evidence type="ECO:0000256" key="1">
    <source>
        <dbReference type="ARBA" id="ARBA00022729"/>
    </source>
</evidence>
<protein>
    <submittedName>
        <fullName evidence="5">Metallophosphoesterase</fullName>
    </submittedName>
</protein>
<evidence type="ECO:0000313" key="5">
    <source>
        <dbReference type="EMBL" id="MDN0077440.1"/>
    </source>
</evidence>